<dbReference type="STRING" id="512565.AMIS_17790"/>
<dbReference type="eggNOG" id="COG4320">
    <property type="taxonomic scope" value="Bacteria"/>
</dbReference>
<dbReference type="KEGG" id="ams:AMIS_17790"/>
<dbReference type="HOGENOM" id="CLU_032121_0_0_11"/>
<dbReference type="OrthoDB" id="1491115at2"/>
<reference evidence="1 2" key="1">
    <citation type="submission" date="2012-02" db="EMBL/GenBank/DDBJ databases">
        <title>Complete genome sequence of Actinoplanes missouriensis 431 (= NBRC 102363).</title>
        <authorList>
            <person name="Ohnishi Y."/>
            <person name="Ishikawa J."/>
            <person name="Sekine M."/>
            <person name="Hosoyama A."/>
            <person name="Harada T."/>
            <person name="Narita H."/>
            <person name="Hata T."/>
            <person name="Konno Y."/>
            <person name="Tutikane K."/>
            <person name="Fujita N."/>
            <person name="Horinouchi S."/>
            <person name="Hayakawa M."/>
        </authorList>
    </citation>
    <scope>NUCLEOTIDE SEQUENCE [LARGE SCALE GENOMIC DNA]</scope>
    <source>
        <strain evidence="2">ATCC 14538 / DSM 43046 / CBS 188.64 / JCM 3121 / NBRC 102363 / NCIMB 12654 / NRRL B-3342 / UNCC 431</strain>
    </source>
</reference>
<dbReference type="Proteomes" id="UP000007882">
    <property type="component" value="Chromosome"/>
</dbReference>
<dbReference type="EMBL" id="AP012319">
    <property type="protein sequence ID" value="BAL86999.1"/>
    <property type="molecule type" value="Genomic_DNA"/>
</dbReference>
<name>I0H1W2_ACTM4</name>
<gene>
    <name evidence="1" type="ordered locus">AMIS_17790</name>
</gene>
<sequence length="466" mass="51373">MTRTPENRNPAARAAAGRAARKLAPLTAHAGWSAGGDRADPVALLTAEEADRLPELLPIRHARMAASPLAFLRGSAGVMAADLAAAPHSGLITQLCGDAHLFNFGLYASPERRLVFDLNDFDETFPGPFEWDVKRLVTSIAMAGRANGFRRRDRATAVRYAARRYREAMIDFAAMRELDLWYAHADVDELHDQFGDQLGKSRLARLTKAGAKARTRTSLQAYRKLTAVVDGERRIVADPPLLVPVQDLVPDLARKQLESQIRILLDGYRDSLAEDRRRLFDAFEFVDLARKVVGVGSVGTRCWIVLLTGRDDEDPLLLQVKEAGRSVLDPGDAPPDQPQGRRVVTGQRLMQAASDIFLGWHTVEGFDGKTRDFYVRQLRDWKGGAVVEEMDATGMRVYGGLCAWTLARAHARCGDRIAIAAYLGSSPKFDEALAEFAELYADRAERDHAAFAGAVERGELESRPGI</sequence>
<accession>I0H1W2</accession>
<dbReference type="AlphaFoldDB" id="I0H1W2"/>
<dbReference type="PANTHER" id="PTHR39441">
    <property type="entry name" value="DUF2252 DOMAIN-CONTAINING PROTEIN"/>
    <property type="match status" value="1"/>
</dbReference>
<dbReference type="PATRIC" id="fig|512565.3.peg.1791"/>
<dbReference type="Pfam" id="PF10009">
    <property type="entry name" value="DUF2252"/>
    <property type="match status" value="1"/>
</dbReference>
<evidence type="ECO:0000313" key="1">
    <source>
        <dbReference type="EMBL" id="BAL86999.1"/>
    </source>
</evidence>
<keyword evidence="2" id="KW-1185">Reference proteome</keyword>
<evidence type="ECO:0008006" key="3">
    <source>
        <dbReference type="Google" id="ProtNLM"/>
    </source>
</evidence>
<dbReference type="InterPro" id="IPR018721">
    <property type="entry name" value="DUF2252"/>
</dbReference>
<dbReference type="PANTHER" id="PTHR39441:SF1">
    <property type="entry name" value="DUF2252 DOMAIN-CONTAINING PROTEIN"/>
    <property type="match status" value="1"/>
</dbReference>
<dbReference type="RefSeq" id="WP_014441896.1">
    <property type="nucleotide sequence ID" value="NC_017093.1"/>
</dbReference>
<protein>
    <recommendedName>
        <fullName evidence="3">DUF2252 domain-containing protein</fullName>
    </recommendedName>
</protein>
<evidence type="ECO:0000313" key="2">
    <source>
        <dbReference type="Proteomes" id="UP000007882"/>
    </source>
</evidence>
<organism evidence="1 2">
    <name type="scientific">Actinoplanes missouriensis (strain ATCC 14538 / DSM 43046 / CBS 188.64 / JCM 3121 / NBRC 102363 / NCIMB 12654 / NRRL B-3342 / UNCC 431)</name>
    <dbReference type="NCBI Taxonomy" id="512565"/>
    <lineage>
        <taxon>Bacteria</taxon>
        <taxon>Bacillati</taxon>
        <taxon>Actinomycetota</taxon>
        <taxon>Actinomycetes</taxon>
        <taxon>Micromonosporales</taxon>
        <taxon>Micromonosporaceae</taxon>
        <taxon>Actinoplanes</taxon>
    </lineage>
</organism>
<proteinExistence type="predicted"/>